<dbReference type="AlphaFoldDB" id="L9VMT4"/>
<protein>
    <submittedName>
        <fullName evidence="2">Uncharacterized protein</fullName>
    </submittedName>
</protein>
<proteinExistence type="predicted"/>
<name>L9VMT4_9EURY</name>
<evidence type="ECO:0000313" key="2">
    <source>
        <dbReference type="EMBL" id="ELY38302.1"/>
    </source>
</evidence>
<reference evidence="2 3" key="1">
    <citation type="journal article" date="2014" name="PLoS Genet.">
        <title>Phylogenetically driven sequencing of extremely halophilic archaea reveals strategies for static and dynamic osmo-response.</title>
        <authorList>
            <person name="Becker E.A."/>
            <person name="Seitzer P.M."/>
            <person name="Tritt A."/>
            <person name="Larsen D."/>
            <person name="Krusor M."/>
            <person name="Yao A.I."/>
            <person name="Wu D."/>
            <person name="Madern D."/>
            <person name="Eisen J.A."/>
            <person name="Darling A.E."/>
            <person name="Facciotti M.T."/>
        </authorList>
    </citation>
    <scope>NUCLEOTIDE SEQUENCE [LARGE SCALE GENOMIC DNA]</scope>
    <source>
        <strain evidence="2 3">GA33</strain>
    </source>
</reference>
<dbReference type="OrthoDB" id="157618at2157"/>
<dbReference type="PATRIC" id="fig|1114856.3.peg.3477"/>
<dbReference type="PROSITE" id="PS51257">
    <property type="entry name" value="PROKAR_LIPOPROTEIN"/>
    <property type="match status" value="1"/>
</dbReference>
<organism evidence="2 3">
    <name type="scientific">Natronorubrum tibetense GA33</name>
    <dbReference type="NCBI Taxonomy" id="1114856"/>
    <lineage>
        <taxon>Archaea</taxon>
        <taxon>Methanobacteriati</taxon>
        <taxon>Methanobacteriota</taxon>
        <taxon>Stenosarchaea group</taxon>
        <taxon>Halobacteria</taxon>
        <taxon>Halobacteriales</taxon>
        <taxon>Natrialbaceae</taxon>
        <taxon>Natronorubrum</taxon>
    </lineage>
</organism>
<sequence length="341" mass="36147">MIDVTRRQALYLAGAGMATLAGCSESSDDSGTDDGDDGTEETTQLDGELPSYASLLAETDRSTSFYGAIDFETMSTIIDDEGAEAGDEPTDPLIGNPIVVALLCSFGLSQLANSRASTSYSANDETPSGEGELVFVDGVYALVGEYDRNGLAADLEDEGYDRETSEESYAVYTHTETGEAIGMTDEVYAFSYPNPDDDEFEAAAAVERTVETASGDREPKHATDDEFEALLRAGEPTGITLGLYTADDEFAADAIADDQPEDDAEALEFEFGAFEAAFGVHQQLSVEDSDASASAIVTYADDDRVDVERLESSLGTETDSLEVTRDGTVVSLEAEYSGGLA</sequence>
<dbReference type="RefSeq" id="WP_006091396.1">
    <property type="nucleotide sequence ID" value="NZ_AOHW01000042.1"/>
</dbReference>
<dbReference type="eggNOG" id="arCOG09132">
    <property type="taxonomic scope" value="Archaea"/>
</dbReference>
<evidence type="ECO:0000313" key="3">
    <source>
        <dbReference type="Proteomes" id="UP000011599"/>
    </source>
</evidence>
<dbReference type="Proteomes" id="UP000011599">
    <property type="component" value="Unassembled WGS sequence"/>
</dbReference>
<comment type="caution">
    <text evidence="2">The sequence shown here is derived from an EMBL/GenBank/DDBJ whole genome shotgun (WGS) entry which is preliminary data.</text>
</comment>
<evidence type="ECO:0000256" key="1">
    <source>
        <dbReference type="SAM" id="MobiDB-lite"/>
    </source>
</evidence>
<dbReference type="EMBL" id="AOHW01000042">
    <property type="protein sequence ID" value="ELY38302.1"/>
    <property type="molecule type" value="Genomic_DNA"/>
</dbReference>
<feature type="compositionally biased region" description="Acidic residues" evidence="1">
    <location>
        <begin position="26"/>
        <end position="40"/>
    </location>
</feature>
<accession>L9VMT4</accession>
<feature type="region of interest" description="Disordered" evidence="1">
    <location>
        <begin position="22"/>
        <end position="50"/>
    </location>
</feature>
<gene>
    <name evidence="2" type="ORF">C496_16807</name>
</gene>
<keyword evidence="3" id="KW-1185">Reference proteome</keyword>